<gene>
    <name evidence="1" type="ORF">Goklo_028484</name>
</gene>
<accession>A0A7J8U1N0</accession>
<dbReference type="EMBL" id="JABFAB010000003">
    <property type="protein sequence ID" value="MBA0644303.1"/>
    <property type="molecule type" value="Genomic_DNA"/>
</dbReference>
<proteinExistence type="predicted"/>
<keyword evidence="2" id="KW-1185">Reference proteome</keyword>
<protein>
    <submittedName>
        <fullName evidence="1">Uncharacterized protein</fullName>
    </submittedName>
</protein>
<reference evidence="1 2" key="1">
    <citation type="journal article" date="2019" name="Genome Biol. Evol.">
        <title>Insights into the evolution of the New World diploid cottons (Gossypium, subgenus Houzingenia) based on genome sequencing.</title>
        <authorList>
            <person name="Grover C.E."/>
            <person name="Arick M.A. 2nd"/>
            <person name="Thrash A."/>
            <person name="Conover J.L."/>
            <person name="Sanders W.S."/>
            <person name="Peterson D.G."/>
            <person name="Frelichowski J.E."/>
            <person name="Scheffler J.A."/>
            <person name="Scheffler B.E."/>
            <person name="Wendel J.F."/>
        </authorList>
    </citation>
    <scope>NUCLEOTIDE SEQUENCE [LARGE SCALE GENOMIC DNA]</scope>
    <source>
        <strain evidence="1">57</strain>
        <tissue evidence="1">Leaf</tissue>
    </source>
</reference>
<sequence length="46" mass="5445">MKLSRCHTVEQGNMSLLIRTHRLRHKERPLNGSNFTLIGRIYQLLL</sequence>
<evidence type="ECO:0000313" key="1">
    <source>
        <dbReference type="EMBL" id="MBA0644303.1"/>
    </source>
</evidence>
<dbReference type="Proteomes" id="UP000593573">
    <property type="component" value="Unassembled WGS sequence"/>
</dbReference>
<organism evidence="1 2">
    <name type="scientific">Gossypium klotzschianum</name>
    <dbReference type="NCBI Taxonomy" id="34286"/>
    <lineage>
        <taxon>Eukaryota</taxon>
        <taxon>Viridiplantae</taxon>
        <taxon>Streptophyta</taxon>
        <taxon>Embryophyta</taxon>
        <taxon>Tracheophyta</taxon>
        <taxon>Spermatophyta</taxon>
        <taxon>Magnoliopsida</taxon>
        <taxon>eudicotyledons</taxon>
        <taxon>Gunneridae</taxon>
        <taxon>Pentapetalae</taxon>
        <taxon>rosids</taxon>
        <taxon>malvids</taxon>
        <taxon>Malvales</taxon>
        <taxon>Malvaceae</taxon>
        <taxon>Malvoideae</taxon>
        <taxon>Gossypium</taxon>
    </lineage>
</organism>
<comment type="caution">
    <text evidence="1">The sequence shown here is derived from an EMBL/GenBank/DDBJ whole genome shotgun (WGS) entry which is preliminary data.</text>
</comment>
<name>A0A7J8U1N0_9ROSI</name>
<evidence type="ECO:0000313" key="2">
    <source>
        <dbReference type="Proteomes" id="UP000593573"/>
    </source>
</evidence>
<dbReference type="AlphaFoldDB" id="A0A7J8U1N0"/>
<dbReference type="OrthoDB" id="10452697at2759"/>